<organism evidence="2 3">
    <name type="scientific">Oryza sativa subsp. japonica</name>
    <name type="common">Rice</name>
    <dbReference type="NCBI Taxonomy" id="39947"/>
    <lineage>
        <taxon>Eukaryota</taxon>
        <taxon>Viridiplantae</taxon>
        <taxon>Streptophyta</taxon>
        <taxon>Embryophyta</taxon>
        <taxon>Tracheophyta</taxon>
        <taxon>Spermatophyta</taxon>
        <taxon>Magnoliopsida</taxon>
        <taxon>Liliopsida</taxon>
        <taxon>Poales</taxon>
        <taxon>Poaceae</taxon>
        <taxon>BOP clade</taxon>
        <taxon>Oryzoideae</taxon>
        <taxon>Oryzeae</taxon>
        <taxon>Oryzinae</taxon>
        <taxon>Oryza</taxon>
        <taxon>Oryza sativa</taxon>
    </lineage>
</organism>
<accession>A0A0P0VJ51</accession>
<dbReference type="AlphaFoldDB" id="A0A0P0VJ51"/>
<keyword evidence="1" id="KW-0812">Transmembrane</keyword>
<evidence type="ECO:0000313" key="2">
    <source>
        <dbReference type="EMBL" id="BAF08782.1"/>
    </source>
</evidence>
<proteinExistence type="predicted"/>
<dbReference type="EMBL" id="AP008208">
    <property type="protein sequence ID" value="BAF08782.1"/>
    <property type="molecule type" value="Genomic_DNA"/>
</dbReference>
<name>A0A0P0VJ51_ORYSJ</name>
<feature type="transmembrane region" description="Helical" evidence="1">
    <location>
        <begin position="41"/>
        <end position="67"/>
    </location>
</feature>
<keyword evidence="1" id="KW-0472">Membrane</keyword>
<dbReference type="KEGG" id="dosa:Os02g0489600"/>
<evidence type="ECO:0000313" key="3">
    <source>
        <dbReference type="Proteomes" id="UP000000763"/>
    </source>
</evidence>
<gene>
    <name evidence="2" type="ordered locus">Os02g0489600</name>
</gene>
<dbReference type="Proteomes" id="UP000000763">
    <property type="component" value="Chromosome 2"/>
</dbReference>
<reference evidence="3" key="2">
    <citation type="journal article" date="2008" name="Nucleic Acids Res.">
        <title>The rice annotation project database (RAP-DB): 2008 update.</title>
        <authorList>
            <consortium name="The rice annotation project (RAP)"/>
        </authorList>
    </citation>
    <scope>GENOME REANNOTATION</scope>
    <source>
        <strain evidence="3">cv. Nipponbare</strain>
    </source>
</reference>
<keyword evidence="1" id="KW-1133">Transmembrane helix</keyword>
<dbReference type="Gramene" id="Os02t0489600-01">
    <property type="protein sequence ID" value="Os02t0489600-01"/>
    <property type="gene ID" value="Os02g0489600"/>
</dbReference>
<feature type="non-terminal residue" evidence="2">
    <location>
        <position position="1"/>
    </location>
</feature>
<evidence type="ECO:0000256" key="1">
    <source>
        <dbReference type="SAM" id="Phobius"/>
    </source>
</evidence>
<protein>
    <submittedName>
        <fullName evidence="2">Os02g0489600 protein</fullName>
    </submittedName>
</protein>
<reference evidence="2 3" key="1">
    <citation type="journal article" date="2005" name="Nature">
        <title>The map-based sequence of the rice genome.</title>
        <authorList>
            <consortium name="International rice genome sequencing project (IRGSP)"/>
            <person name="Matsumoto T."/>
            <person name="Wu J."/>
            <person name="Kanamori H."/>
            <person name="Katayose Y."/>
            <person name="Fujisawa M."/>
            <person name="Namiki N."/>
            <person name="Mizuno H."/>
            <person name="Yamamoto K."/>
            <person name="Antonio B.A."/>
            <person name="Baba T."/>
            <person name="Sakata K."/>
            <person name="Nagamura Y."/>
            <person name="Aoki H."/>
            <person name="Arikawa K."/>
            <person name="Arita K."/>
            <person name="Bito T."/>
            <person name="Chiden Y."/>
            <person name="Fujitsuka N."/>
            <person name="Fukunaka R."/>
            <person name="Hamada M."/>
            <person name="Harada C."/>
            <person name="Hayashi A."/>
            <person name="Hijishita S."/>
            <person name="Honda M."/>
            <person name="Hosokawa S."/>
            <person name="Ichikawa Y."/>
            <person name="Idonuma A."/>
            <person name="Iijima M."/>
            <person name="Ikeda M."/>
            <person name="Ikeno M."/>
            <person name="Ito K."/>
            <person name="Ito S."/>
            <person name="Ito T."/>
            <person name="Ito Y."/>
            <person name="Ito Y."/>
            <person name="Iwabuchi A."/>
            <person name="Kamiya K."/>
            <person name="Karasawa W."/>
            <person name="Kurita K."/>
            <person name="Katagiri S."/>
            <person name="Kikuta A."/>
            <person name="Kobayashi H."/>
            <person name="Kobayashi N."/>
            <person name="Machita K."/>
            <person name="Maehara T."/>
            <person name="Masukawa M."/>
            <person name="Mizubayashi T."/>
            <person name="Mukai Y."/>
            <person name="Nagasaki H."/>
            <person name="Nagata Y."/>
            <person name="Naito S."/>
            <person name="Nakashima M."/>
            <person name="Nakama Y."/>
            <person name="Nakamichi Y."/>
            <person name="Nakamura M."/>
            <person name="Meguro A."/>
            <person name="Negishi M."/>
            <person name="Ohta I."/>
            <person name="Ohta T."/>
            <person name="Okamoto M."/>
            <person name="Ono N."/>
            <person name="Saji S."/>
            <person name="Sakaguchi M."/>
            <person name="Sakai K."/>
            <person name="Shibata M."/>
            <person name="Shimokawa T."/>
            <person name="Song J."/>
            <person name="Takazaki Y."/>
            <person name="Terasawa K."/>
            <person name="Tsugane M."/>
            <person name="Tsuji K."/>
            <person name="Ueda S."/>
            <person name="Waki K."/>
            <person name="Yamagata H."/>
            <person name="Yamamoto M."/>
            <person name="Yamamoto S."/>
            <person name="Yamane H."/>
            <person name="Yoshiki S."/>
            <person name="Yoshihara R."/>
            <person name="Yukawa K."/>
            <person name="Zhong H."/>
            <person name="Yano M."/>
            <person name="Yuan Q."/>
            <person name="Ouyang S."/>
            <person name="Liu J."/>
            <person name="Jones K.M."/>
            <person name="Gansberger K."/>
            <person name="Moffat K."/>
            <person name="Hill J."/>
            <person name="Bera J."/>
            <person name="Fadrosh D."/>
            <person name="Jin S."/>
            <person name="Johri S."/>
            <person name="Kim M."/>
            <person name="Overton L."/>
            <person name="Reardon M."/>
            <person name="Tsitrin T."/>
            <person name="Vuong H."/>
            <person name="Weaver B."/>
            <person name="Ciecko A."/>
            <person name="Tallon L."/>
            <person name="Jackson J."/>
            <person name="Pai G."/>
            <person name="Aken S.V."/>
            <person name="Utterback T."/>
            <person name="Reidmuller S."/>
            <person name="Feldblyum T."/>
            <person name="Hsiao J."/>
            <person name="Zismann V."/>
            <person name="Iobst S."/>
            <person name="de Vazeille A.R."/>
            <person name="Buell C.R."/>
            <person name="Ying K."/>
            <person name="Li Y."/>
            <person name="Lu T."/>
            <person name="Huang Y."/>
            <person name="Zhao Q."/>
            <person name="Feng Q."/>
            <person name="Zhang L."/>
            <person name="Zhu J."/>
            <person name="Weng Q."/>
            <person name="Mu J."/>
            <person name="Lu Y."/>
            <person name="Fan D."/>
            <person name="Liu Y."/>
            <person name="Guan J."/>
            <person name="Zhang Y."/>
            <person name="Yu S."/>
            <person name="Liu X."/>
            <person name="Zhang Y."/>
            <person name="Hong G."/>
            <person name="Han B."/>
            <person name="Choisne N."/>
            <person name="Demange N."/>
            <person name="Orjeda G."/>
            <person name="Samain S."/>
            <person name="Cattolico L."/>
            <person name="Pelletier E."/>
            <person name="Couloux A."/>
            <person name="Segurens B."/>
            <person name="Wincker P."/>
            <person name="D'Hont A."/>
            <person name="Scarpelli C."/>
            <person name="Weissenbach J."/>
            <person name="Salanoubat M."/>
            <person name="Quetier F."/>
            <person name="Yu Y."/>
            <person name="Kim H.R."/>
            <person name="Rambo T."/>
            <person name="Currie J."/>
            <person name="Collura K."/>
            <person name="Luo M."/>
            <person name="Yang T."/>
            <person name="Ammiraju J.S.S."/>
            <person name="Engler F."/>
            <person name="Soderlund C."/>
            <person name="Wing R.A."/>
            <person name="Palmer L.E."/>
            <person name="de la Bastide M."/>
            <person name="Spiegel L."/>
            <person name="Nascimento L."/>
            <person name="Zutavern T."/>
            <person name="O'Shaughnessy A."/>
            <person name="Dike S."/>
            <person name="Dedhia N."/>
            <person name="Preston R."/>
            <person name="Balija V."/>
            <person name="McCombie W.R."/>
            <person name="Chow T."/>
            <person name="Chen H."/>
            <person name="Chung M."/>
            <person name="Chen C."/>
            <person name="Shaw J."/>
            <person name="Wu H."/>
            <person name="Hsiao K."/>
            <person name="Chao Y."/>
            <person name="Chu M."/>
            <person name="Cheng C."/>
            <person name="Hour A."/>
            <person name="Lee P."/>
            <person name="Lin S."/>
            <person name="Lin Y."/>
            <person name="Liou J."/>
            <person name="Liu S."/>
            <person name="Hsing Y."/>
            <person name="Raghuvanshi S."/>
            <person name="Mohanty A."/>
            <person name="Bharti A.K."/>
            <person name="Gaur A."/>
            <person name="Gupta V."/>
            <person name="Kumar D."/>
            <person name="Ravi V."/>
            <person name="Vij S."/>
            <person name="Kapur A."/>
            <person name="Khurana P."/>
            <person name="Khurana P."/>
            <person name="Khurana J.P."/>
            <person name="Tyagi A.K."/>
            <person name="Gaikwad K."/>
            <person name="Singh A."/>
            <person name="Dalal V."/>
            <person name="Srivastava S."/>
            <person name="Dixit A."/>
            <person name="Pal A.K."/>
            <person name="Ghazi I.A."/>
            <person name="Yadav M."/>
            <person name="Pandit A."/>
            <person name="Bhargava A."/>
            <person name="Sureshbabu K."/>
            <person name="Batra K."/>
            <person name="Sharma T.R."/>
            <person name="Mohapatra T."/>
            <person name="Singh N.K."/>
            <person name="Messing J."/>
            <person name="Nelson A.B."/>
            <person name="Fuks G."/>
            <person name="Kavchok S."/>
            <person name="Keizer G."/>
            <person name="Linton E."/>
            <person name="Llaca V."/>
            <person name="Song R."/>
            <person name="Tanyolac B."/>
            <person name="Young S."/>
            <person name="Ho-Il K."/>
            <person name="Hahn J.H."/>
            <person name="Sangsakoo G."/>
            <person name="Vanavichit A."/>
            <person name="de Mattos Luiz.A.T."/>
            <person name="Zimmer P.D."/>
            <person name="Malone G."/>
            <person name="Dellagostin O."/>
            <person name="de Oliveira A.C."/>
            <person name="Bevan M."/>
            <person name="Bancroft I."/>
            <person name="Minx P."/>
            <person name="Cordum H."/>
            <person name="Wilson R."/>
            <person name="Cheng Z."/>
            <person name="Jin W."/>
            <person name="Jiang J."/>
            <person name="Leong S.A."/>
            <person name="Iwama H."/>
            <person name="Gojobori T."/>
            <person name="Itoh T."/>
            <person name="Niimura Y."/>
            <person name="Fujii Y."/>
            <person name="Habara T."/>
            <person name="Sakai H."/>
            <person name="Sato Y."/>
            <person name="Wilson G."/>
            <person name="Kumar K."/>
            <person name="McCouch S."/>
            <person name="Juretic N."/>
            <person name="Hoen D."/>
            <person name="Wright S."/>
            <person name="Bruskiewich R."/>
            <person name="Bureau T."/>
            <person name="Miyao A."/>
            <person name="Hirochika H."/>
            <person name="Nishikawa T."/>
            <person name="Kadowaki K."/>
            <person name="Sugiura M."/>
            <person name="Burr B."/>
            <person name="Sasaki T."/>
        </authorList>
    </citation>
    <scope>NUCLEOTIDE SEQUENCE [LARGE SCALE GENOMIC DNA]</scope>
    <source>
        <strain evidence="3">cv. Nipponbare</strain>
    </source>
</reference>
<sequence length="70" mass="8112">KIIILFANEYIVLKVNTYHSKIDAIYFAIQEKGDVDLAIRYYLTAIQVCFCCALHFLVLFLSLISFFNLS</sequence>